<protein>
    <submittedName>
        <fullName evidence="2">Acyl carrier protein</fullName>
    </submittedName>
</protein>
<feature type="domain" description="Carrier" evidence="1">
    <location>
        <begin position="2"/>
        <end position="84"/>
    </location>
</feature>
<sequence>MDTLEQEIKILIIEALNLEDMSQEDIGSDVPLFGEGLGLDSIDALELGIALKKKYGIELEAGDSRTREHFRNVLSLAALVRSQGKAA</sequence>
<dbReference type="EMBL" id="JFAX01000021">
    <property type="protein sequence ID" value="EXI65560.1"/>
    <property type="molecule type" value="Genomic_DNA"/>
</dbReference>
<accession>A0A011NMB8</accession>
<dbReference type="InterPro" id="IPR036736">
    <property type="entry name" value="ACP-like_sf"/>
</dbReference>
<dbReference type="PROSITE" id="PS50075">
    <property type="entry name" value="CARRIER"/>
    <property type="match status" value="1"/>
</dbReference>
<proteinExistence type="predicted"/>
<evidence type="ECO:0000259" key="1">
    <source>
        <dbReference type="PROSITE" id="PS50075"/>
    </source>
</evidence>
<gene>
    <name evidence="2" type="ORF">AW08_03080</name>
</gene>
<evidence type="ECO:0000313" key="3">
    <source>
        <dbReference type="Proteomes" id="UP000020218"/>
    </source>
</evidence>
<dbReference type="SUPFAM" id="SSF47336">
    <property type="entry name" value="ACP-like"/>
    <property type="match status" value="1"/>
</dbReference>
<dbReference type="InterPro" id="IPR009081">
    <property type="entry name" value="PP-bd_ACP"/>
</dbReference>
<dbReference type="Pfam" id="PF00550">
    <property type="entry name" value="PP-binding"/>
    <property type="match status" value="1"/>
</dbReference>
<keyword evidence="3" id="KW-1185">Reference proteome</keyword>
<comment type="caution">
    <text evidence="2">The sequence shown here is derived from an EMBL/GenBank/DDBJ whole genome shotgun (WGS) entry which is preliminary data.</text>
</comment>
<dbReference type="Gene3D" id="1.10.1200.10">
    <property type="entry name" value="ACP-like"/>
    <property type="match status" value="1"/>
</dbReference>
<evidence type="ECO:0000313" key="2">
    <source>
        <dbReference type="EMBL" id="EXI65560.1"/>
    </source>
</evidence>
<dbReference type="AlphaFoldDB" id="A0A011NMB8"/>
<name>A0A011NMB8_9PROT</name>
<dbReference type="STRING" id="1454001.AW08_03080"/>
<dbReference type="Proteomes" id="UP000020218">
    <property type="component" value="Unassembled WGS sequence"/>
</dbReference>
<organism evidence="2 3">
    <name type="scientific">Candidatus Accumulibacter adjunctus</name>
    <dbReference type="NCBI Taxonomy" id="1454001"/>
    <lineage>
        <taxon>Bacteria</taxon>
        <taxon>Pseudomonadati</taxon>
        <taxon>Pseudomonadota</taxon>
        <taxon>Betaproteobacteria</taxon>
        <taxon>Candidatus Accumulibacter</taxon>
    </lineage>
</organism>
<dbReference type="NCBIfam" id="NF006617">
    <property type="entry name" value="PRK09184.1"/>
    <property type="match status" value="1"/>
</dbReference>
<reference evidence="2" key="1">
    <citation type="submission" date="2014-02" db="EMBL/GenBank/DDBJ databases">
        <title>Expanding our view of genomic diversity in Candidatus Accumulibacter clades.</title>
        <authorList>
            <person name="Skennerton C.T."/>
            <person name="Barr J.J."/>
            <person name="Slater F.R."/>
            <person name="Bond P.L."/>
            <person name="Tyson G.W."/>
        </authorList>
    </citation>
    <scope>NUCLEOTIDE SEQUENCE [LARGE SCALE GENOMIC DNA]</scope>
</reference>
<dbReference type="PATRIC" id="fig|1454001.3.peg.3125"/>